<feature type="transmembrane region" description="Helical" evidence="9">
    <location>
        <begin position="250"/>
        <end position="267"/>
    </location>
</feature>
<feature type="transmembrane region" description="Helical" evidence="9">
    <location>
        <begin position="83"/>
        <end position="105"/>
    </location>
</feature>
<keyword evidence="4" id="KW-0050">Antiport</keyword>
<dbReference type="Gene3D" id="1.20.1530.20">
    <property type="match status" value="1"/>
</dbReference>
<dbReference type="PANTHER" id="PTHR42751">
    <property type="entry name" value="SODIUM/HYDROGEN EXCHANGER FAMILY/TRKA DOMAIN PROTEIN"/>
    <property type="match status" value="1"/>
</dbReference>
<keyword evidence="13" id="KW-1185">Reference proteome</keyword>
<reference evidence="12 13" key="1">
    <citation type="submission" date="2015-04" db="EMBL/GenBank/DDBJ databases">
        <title>Draft Genome Sequence of the Novel Agar-Digesting Marine Bacterium Q1.</title>
        <authorList>
            <person name="Li Y."/>
            <person name="Li D."/>
            <person name="Chen G."/>
            <person name="Du Z."/>
        </authorList>
    </citation>
    <scope>NUCLEOTIDE SEQUENCE [LARGE SCALE GENOMIC DNA]</scope>
    <source>
        <strain evidence="12 13">Q1</strain>
    </source>
</reference>
<dbReference type="Proteomes" id="UP000037600">
    <property type="component" value="Unassembled WGS sequence"/>
</dbReference>
<dbReference type="GO" id="GO:0016020">
    <property type="term" value="C:membrane"/>
    <property type="evidence" value="ECO:0007669"/>
    <property type="project" value="UniProtKB-SubCell"/>
</dbReference>
<proteinExistence type="inferred from homology"/>
<feature type="domain" description="Cation/H+ exchanger transmembrane" evidence="10">
    <location>
        <begin position="6"/>
        <end position="352"/>
    </location>
</feature>
<dbReference type="OrthoDB" id="3418949at2"/>
<evidence type="ECO:0000256" key="3">
    <source>
        <dbReference type="ARBA" id="ARBA00022448"/>
    </source>
</evidence>
<dbReference type="RefSeq" id="WP_048692760.1">
    <property type="nucleotide sequence ID" value="NZ_KQ130492.1"/>
</dbReference>
<feature type="domain" description="RCK N-terminal" evidence="11">
    <location>
        <begin position="387"/>
        <end position="502"/>
    </location>
</feature>
<evidence type="ECO:0000256" key="1">
    <source>
        <dbReference type="ARBA" id="ARBA00004141"/>
    </source>
</evidence>
<keyword evidence="7" id="KW-0406">Ion transport</keyword>
<dbReference type="GO" id="GO:0015297">
    <property type="term" value="F:antiporter activity"/>
    <property type="evidence" value="ECO:0007669"/>
    <property type="project" value="UniProtKB-KW"/>
</dbReference>
<accession>A0A0J8GQ91</accession>
<dbReference type="SUPFAM" id="SSF51735">
    <property type="entry name" value="NAD(P)-binding Rossmann-fold domains"/>
    <property type="match status" value="1"/>
</dbReference>
<protein>
    <submittedName>
        <fullName evidence="12">Potassium transporter Kef</fullName>
    </submittedName>
</protein>
<dbReference type="EMBL" id="LAZL01000018">
    <property type="protein sequence ID" value="KMT64912.1"/>
    <property type="molecule type" value="Genomic_DNA"/>
</dbReference>
<evidence type="ECO:0000259" key="11">
    <source>
        <dbReference type="Pfam" id="PF02254"/>
    </source>
</evidence>
<keyword evidence="5 9" id="KW-0812">Transmembrane</keyword>
<dbReference type="Gene3D" id="3.40.50.720">
    <property type="entry name" value="NAD(P)-binding Rossmann-like Domain"/>
    <property type="match status" value="1"/>
</dbReference>
<dbReference type="STRING" id="1513271.XM47_11935"/>
<dbReference type="InterPro" id="IPR003148">
    <property type="entry name" value="RCK_N"/>
</dbReference>
<dbReference type="PATRIC" id="fig|1513271.3.peg.2431"/>
<feature type="transmembrane region" description="Helical" evidence="9">
    <location>
        <begin position="303"/>
        <end position="321"/>
    </location>
</feature>
<comment type="subcellular location">
    <subcellularLocation>
        <location evidence="1">Membrane</location>
        <topology evidence="1">Multi-pass membrane protein</topology>
    </subcellularLocation>
</comment>
<sequence length="535" mass="59213">MDFYWILITFLFGFVLKQFGLPPMIGYLVAGFAMHAYGISPLENLATLADLGITLLLFTIGLKVRIKDLTDRVVLVGSTAPMVLITAFVAAVSIGISFIGLFSMFDISWQTASLIGFALSFSSTVCIAKILEEKGELKTRHGKISIGILVIQDFAAVLFLVAALGTIPSIWALSLFLLIPLRPYIGKLLDKSGHGELLPLIGFCFALGGYELFYAVNLKGDLGALLFGMLLSSHVKSNELYKSLMNFKDLFLIGFFLSIGFTALPTYETLTLAFALILFMPIKFVIFFAILTKLKLRARTSFLSAMALMNFSEFGLIVAKICVDKNWMEPDWLVAIALSVTISFILSSFIFKHAHYYFGKYKPSIIKYEVADTVNNTCPNLPVSAEVLVVGMGRVGSGSYDALAKQIGSRVWGVDADSDRIEKHKLENRSVALADAEDIEFWEQVDLDQVKLIMLALPNLPDMKNVIQQLKMCQYQGQIAAISQYKDEGEALIEYGAHSVFNYHQEIGTGFAKESLSLIEIKDFQDINLDQEAKA</sequence>
<evidence type="ECO:0000259" key="10">
    <source>
        <dbReference type="Pfam" id="PF00999"/>
    </source>
</evidence>
<evidence type="ECO:0000256" key="7">
    <source>
        <dbReference type="ARBA" id="ARBA00023065"/>
    </source>
</evidence>
<evidence type="ECO:0000256" key="4">
    <source>
        <dbReference type="ARBA" id="ARBA00022449"/>
    </source>
</evidence>
<dbReference type="InterPro" id="IPR038770">
    <property type="entry name" value="Na+/solute_symporter_sf"/>
</dbReference>
<evidence type="ECO:0000256" key="9">
    <source>
        <dbReference type="SAM" id="Phobius"/>
    </source>
</evidence>
<keyword evidence="3" id="KW-0813">Transport</keyword>
<dbReference type="AlphaFoldDB" id="A0A0J8GQ91"/>
<dbReference type="InterPro" id="IPR036291">
    <property type="entry name" value="NAD(P)-bd_dom_sf"/>
</dbReference>
<gene>
    <name evidence="12" type="ORF">XM47_11935</name>
</gene>
<feature type="transmembrane region" description="Helical" evidence="9">
    <location>
        <begin position="44"/>
        <end position="62"/>
    </location>
</feature>
<keyword evidence="8 9" id="KW-0472">Membrane</keyword>
<dbReference type="InterPro" id="IPR006153">
    <property type="entry name" value="Cation/H_exchanger_TM"/>
</dbReference>
<evidence type="ECO:0000256" key="2">
    <source>
        <dbReference type="ARBA" id="ARBA00005551"/>
    </source>
</evidence>
<comment type="caution">
    <text evidence="12">The sequence shown here is derived from an EMBL/GenBank/DDBJ whole genome shotgun (WGS) entry which is preliminary data.</text>
</comment>
<comment type="similarity">
    <text evidence="2">Belongs to the monovalent cation:proton antiporter 2 (CPA2) transporter (TC 2.A.37) family.</text>
</comment>
<evidence type="ECO:0000313" key="12">
    <source>
        <dbReference type="EMBL" id="KMT64912.1"/>
    </source>
</evidence>
<dbReference type="PANTHER" id="PTHR42751:SF1">
    <property type="entry name" value="CATION_PROTON ANTIPORTER YBAL-RELATED"/>
    <property type="match status" value="1"/>
</dbReference>
<feature type="transmembrane region" description="Helical" evidence="9">
    <location>
        <begin position="111"/>
        <end position="132"/>
    </location>
</feature>
<evidence type="ECO:0000256" key="5">
    <source>
        <dbReference type="ARBA" id="ARBA00022692"/>
    </source>
</evidence>
<feature type="transmembrane region" description="Helical" evidence="9">
    <location>
        <begin position="273"/>
        <end position="291"/>
    </location>
</feature>
<dbReference type="Pfam" id="PF02254">
    <property type="entry name" value="TrkA_N"/>
    <property type="match status" value="1"/>
</dbReference>
<keyword evidence="6 9" id="KW-1133">Transmembrane helix</keyword>
<evidence type="ECO:0000256" key="6">
    <source>
        <dbReference type="ARBA" id="ARBA00022989"/>
    </source>
</evidence>
<evidence type="ECO:0000256" key="8">
    <source>
        <dbReference type="ARBA" id="ARBA00023136"/>
    </source>
</evidence>
<organism evidence="12 13">
    <name type="scientific">Catenovulum maritimum</name>
    <dbReference type="NCBI Taxonomy" id="1513271"/>
    <lineage>
        <taxon>Bacteria</taxon>
        <taxon>Pseudomonadati</taxon>
        <taxon>Pseudomonadota</taxon>
        <taxon>Gammaproteobacteria</taxon>
        <taxon>Alteromonadales</taxon>
        <taxon>Alteromonadaceae</taxon>
        <taxon>Catenovulum</taxon>
    </lineage>
</organism>
<dbReference type="Pfam" id="PF00999">
    <property type="entry name" value="Na_H_Exchanger"/>
    <property type="match status" value="1"/>
</dbReference>
<name>A0A0J8GQ91_9ALTE</name>
<feature type="transmembrane region" description="Helical" evidence="9">
    <location>
        <begin position="197"/>
        <end position="216"/>
    </location>
</feature>
<dbReference type="GO" id="GO:0006813">
    <property type="term" value="P:potassium ion transport"/>
    <property type="evidence" value="ECO:0007669"/>
    <property type="project" value="InterPro"/>
</dbReference>
<evidence type="ECO:0000313" key="13">
    <source>
        <dbReference type="Proteomes" id="UP000037600"/>
    </source>
</evidence>
<dbReference type="GO" id="GO:1902600">
    <property type="term" value="P:proton transmembrane transport"/>
    <property type="evidence" value="ECO:0007669"/>
    <property type="project" value="InterPro"/>
</dbReference>
<feature type="transmembrane region" description="Helical" evidence="9">
    <location>
        <begin position="333"/>
        <end position="351"/>
    </location>
</feature>